<sequence length="331" mass="37890">MGGVDDIQWFDKCMDEIGLVFTKVDETIQKGIELWTELTRDIQPTTTEDLTTGQPNSGESGEENSSQYPVAEVKERPSQHWSMCLADVEEKPSQHWAMRAWKISESFIQEQSGDGDGDGEEEEDKSTVSEEDTESILMWMPSEEEEEEEDDDDNGEDEDVDTFSEEDDESWNDDDEENKEEDTTASKSSENMSELSLGTSSTSYIPSSYHHHNEEDNDSRLKWKGCYQLLKNVDTSSEEDLYSSSDDDIVEDCHYSKGVKEVMGISWKHIMMSNLSNEPLRAHEDEDDVAEKLLHGFVDVRQEEDTEFDEVEILFPESDWVYVTRDQKGSA</sequence>
<dbReference type="OrthoDB" id="1095295at2759"/>
<feature type="compositionally biased region" description="Acidic residues" evidence="1">
    <location>
        <begin position="113"/>
        <end position="134"/>
    </location>
</feature>
<dbReference type="KEGG" id="crb:17888123"/>
<name>R0HXX9_9BRAS</name>
<evidence type="ECO:0000313" key="2">
    <source>
        <dbReference type="EMBL" id="EOA28918.1"/>
    </source>
</evidence>
<dbReference type="Proteomes" id="UP000029121">
    <property type="component" value="Unassembled WGS sequence"/>
</dbReference>
<evidence type="ECO:0000256" key="1">
    <source>
        <dbReference type="SAM" id="MobiDB-lite"/>
    </source>
</evidence>
<reference evidence="3" key="1">
    <citation type="journal article" date="2013" name="Nat. Genet.">
        <title>The Capsella rubella genome and the genomic consequences of rapid mating system evolution.</title>
        <authorList>
            <person name="Slotte T."/>
            <person name="Hazzouri K.M."/>
            <person name="Agren J.A."/>
            <person name="Koenig D."/>
            <person name="Maumus F."/>
            <person name="Guo Y.L."/>
            <person name="Steige K."/>
            <person name="Platts A.E."/>
            <person name="Escobar J.S."/>
            <person name="Newman L.K."/>
            <person name="Wang W."/>
            <person name="Mandakova T."/>
            <person name="Vello E."/>
            <person name="Smith L.M."/>
            <person name="Henz S.R."/>
            <person name="Steffen J."/>
            <person name="Takuno S."/>
            <person name="Brandvain Y."/>
            <person name="Coop G."/>
            <person name="Andolfatto P."/>
            <person name="Hu T.T."/>
            <person name="Blanchette M."/>
            <person name="Clark R.M."/>
            <person name="Quesneville H."/>
            <person name="Nordborg M."/>
            <person name="Gaut B.S."/>
            <person name="Lysak M.A."/>
            <person name="Jenkins J."/>
            <person name="Grimwood J."/>
            <person name="Chapman J."/>
            <person name="Prochnik S."/>
            <person name="Shu S."/>
            <person name="Rokhsar D."/>
            <person name="Schmutz J."/>
            <person name="Weigel D."/>
            <person name="Wright S.I."/>
        </authorList>
    </citation>
    <scope>NUCLEOTIDE SEQUENCE [LARGE SCALE GENOMIC DNA]</scope>
    <source>
        <strain evidence="3">cv. Monte Gargano</strain>
    </source>
</reference>
<feature type="compositionally biased region" description="Low complexity" evidence="1">
    <location>
        <begin position="56"/>
        <end position="66"/>
    </location>
</feature>
<feature type="compositionally biased region" description="Polar residues" evidence="1">
    <location>
        <begin position="185"/>
        <end position="206"/>
    </location>
</feature>
<feature type="region of interest" description="Disordered" evidence="1">
    <location>
        <begin position="109"/>
        <end position="217"/>
    </location>
</feature>
<accession>R0HXX9</accession>
<feature type="region of interest" description="Disordered" evidence="1">
    <location>
        <begin position="43"/>
        <end position="76"/>
    </location>
</feature>
<feature type="compositionally biased region" description="Polar residues" evidence="1">
    <location>
        <begin position="43"/>
        <end position="55"/>
    </location>
</feature>
<protein>
    <submittedName>
        <fullName evidence="2">Uncharacterized protein</fullName>
    </submittedName>
</protein>
<dbReference type="AlphaFoldDB" id="R0HXX9"/>
<proteinExistence type="predicted"/>
<organism evidence="2 3">
    <name type="scientific">Capsella rubella</name>
    <dbReference type="NCBI Taxonomy" id="81985"/>
    <lineage>
        <taxon>Eukaryota</taxon>
        <taxon>Viridiplantae</taxon>
        <taxon>Streptophyta</taxon>
        <taxon>Embryophyta</taxon>
        <taxon>Tracheophyta</taxon>
        <taxon>Spermatophyta</taxon>
        <taxon>Magnoliopsida</taxon>
        <taxon>eudicotyledons</taxon>
        <taxon>Gunneridae</taxon>
        <taxon>Pentapetalae</taxon>
        <taxon>rosids</taxon>
        <taxon>malvids</taxon>
        <taxon>Brassicales</taxon>
        <taxon>Brassicaceae</taxon>
        <taxon>Camelineae</taxon>
        <taxon>Capsella</taxon>
    </lineage>
</organism>
<dbReference type="EMBL" id="KB870808">
    <property type="protein sequence ID" value="EOA28918.1"/>
    <property type="molecule type" value="Genomic_DNA"/>
</dbReference>
<evidence type="ECO:0000313" key="3">
    <source>
        <dbReference type="Proteomes" id="UP000029121"/>
    </source>
</evidence>
<keyword evidence="3" id="KW-1185">Reference proteome</keyword>
<gene>
    <name evidence="2" type="ORF">CARUB_v10025166mg</name>
</gene>
<dbReference type="STRING" id="81985.R0HXX9"/>
<feature type="compositionally biased region" description="Acidic residues" evidence="1">
    <location>
        <begin position="142"/>
        <end position="180"/>
    </location>
</feature>